<evidence type="ECO:0000313" key="2">
    <source>
        <dbReference type="Proteomes" id="UP000184465"/>
    </source>
</evidence>
<keyword evidence="2" id="KW-1185">Reference proteome</keyword>
<evidence type="ECO:0000313" key="1">
    <source>
        <dbReference type="EMBL" id="SHK56424.1"/>
    </source>
</evidence>
<organism evidence="1 2">
    <name type="scientific">Paramaledivibacter caminithermalis (strain DSM 15212 / CIP 107654 / DViRD3)</name>
    <name type="common">Clostridium caminithermale</name>
    <dbReference type="NCBI Taxonomy" id="1121301"/>
    <lineage>
        <taxon>Bacteria</taxon>
        <taxon>Bacillati</taxon>
        <taxon>Bacillota</taxon>
        <taxon>Clostridia</taxon>
        <taxon>Peptostreptococcales</taxon>
        <taxon>Caminicellaceae</taxon>
        <taxon>Paramaledivibacter</taxon>
    </lineage>
</organism>
<dbReference type="EMBL" id="FRAG01000092">
    <property type="protein sequence ID" value="SHK56424.1"/>
    <property type="molecule type" value="Genomic_DNA"/>
</dbReference>
<name>A0A1M6THN5_PARC5</name>
<accession>A0A1M6THN5</accession>
<proteinExistence type="predicted"/>
<dbReference type="AlphaFoldDB" id="A0A1M6THN5"/>
<reference evidence="1 2" key="1">
    <citation type="submission" date="2016-11" db="EMBL/GenBank/DDBJ databases">
        <authorList>
            <person name="Jaros S."/>
            <person name="Januszkiewicz K."/>
            <person name="Wedrychowicz H."/>
        </authorList>
    </citation>
    <scope>NUCLEOTIDE SEQUENCE [LARGE SCALE GENOMIC DNA]</scope>
    <source>
        <strain evidence="1 2">DSM 15212</strain>
    </source>
</reference>
<sequence length="77" mass="9025">MSVGCESTKDTNERLHPEKVVANILGMEKFPDQSQINHFLQVMDEESIKQLRQIHHEIFIKHSNNLSYNEEIVVDFD</sequence>
<protein>
    <submittedName>
        <fullName evidence="1">Uncharacterized protein</fullName>
    </submittedName>
</protein>
<gene>
    <name evidence="1" type="ORF">SAMN02745912_03688</name>
</gene>
<dbReference type="Proteomes" id="UP000184465">
    <property type="component" value="Unassembled WGS sequence"/>
</dbReference>